<evidence type="ECO:0000256" key="2">
    <source>
        <dbReference type="ARBA" id="ARBA00011073"/>
    </source>
</evidence>
<protein>
    <submittedName>
        <fullName evidence="15">Serine protease</fullName>
    </submittedName>
</protein>
<dbReference type="InterPro" id="IPR000209">
    <property type="entry name" value="Peptidase_S8/S53_dom"/>
</dbReference>
<dbReference type="PROSITE" id="PS00136">
    <property type="entry name" value="SUBTILASE_ASP"/>
    <property type="match status" value="1"/>
</dbReference>
<feature type="active site" description="Charge relay system" evidence="10">
    <location>
        <position position="62"/>
    </location>
</feature>
<organism evidence="15 16">
    <name type="scientific">Streptomyces leeuwenhoekii</name>
    <dbReference type="NCBI Taxonomy" id="1437453"/>
    <lineage>
        <taxon>Bacteria</taxon>
        <taxon>Bacillati</taxon>
        <taxon>Actinomycetota</taxon>
        <taxon>Actinomycetes</taxon>
        <taxon>Kitasatosporales</taxon>
        <taxon>Streptomycetaceae</taxon>
        <taxon>Streptomyces</taxon>
    </lineage>
</organism>
<evidence type="ECO:0000256" key="11">
    <source>
        <dbReference type="SAM" id="MobiDB-lite"/>
    </source>
</evidence>
<keyword evidence="16" id="KW-1185">Reference proteome</keyword>
<evidence type="ECO:0000256" key="4">
    <source>
        <dbReference type="ARBA" id="ARBA00022670"/>
    </source>
</evidence>
<feature type="chain" id="PRO_5045674940" evidence="13">
    <location>
        <begin position="30"/>
        <end position="433"/>
    </location>
</feature>
<evidence type="ECO:0000256" key="3">
    <source>
        <dbReference type="ARBA" id="ARBA00022475"/>
    </source>
</evidence>
<evidence type="ECO:0000256" key="9">
    <source>
        <dbReference type="ARBA" id="ARBA00023136"/>
    </source>
</evidence>
<feature type="compositionally biased region" description="Polar residues" evidence="11">
    <location>
        <begin position="403"/>
        <end position="420"/>
    </location>
</feature>
<dbReference type="GO" id="GO:0006508">
    <property type="term" value="P:proteolysis"/>
    <property type="evidence" value="ECO:0007669"/>
    <property type="project" value="UniProtKB-KW"/>
</dbReference>
<dbReference type="SUPFAM" id="SSF52743">
    <property type="entry name" value="Subtilisin-like"/>
    <property type="match status" value="1"/>
</dbReference>
<keyword evidence="8 12" id="KW-1133">Transmembrane helix</keyword>
<dbReference type="PANTHER" id="PTHR43806:SF11">
    <property type="entry name" value="CEREVISIN-RELATED"/>
    <property type="match status" value="1"/>
</dbReference>
<dbReference type="Proteomes" id="UP000037274">
    <property type="component" value="Unassembled WGS sequence"/>
</dbReference>
<feature type="signal peptide" evidence="13">
    <location>
        <begin position="1"/>
        <end position="29"/>
    </location>
</feature>
<evidence type="ECO:0000256" key="8">
    <source>
        <dbReference type="ARBA" id="ARBA00022989"/>
    </source>
</evidence>
<evidence type="ECO:0000256" key="7">
    <source>
        <dbReference type="ARBA" id="ARBA00022825"/>
    </source>
</evidence>
<feature type="active site" description="Charge relay system" evidence="10">
    <location>
        <position position="252"/>
    </location>
</feature>
<evidence type="ECO:0000256" key="13">
    <source>
        <dbReference type="SAM" id="SignalP"/>
    </source>
</evidence>
<dbReference type="PRINTS" id="PR00723">
    <property type="entry name" value="SUBTILISIN"/>
</dbReference>
<dbReference type="GO" id="GO:0008233">
    <property type="term" value="F:peptidase activity"/>
    <property type="evidence" value="ECO:0007669"/>
    <property type="project" value="UniProtKB-KW"/>
</dbReference>
<dbReference type="RefSeq" id="WP_234342230.1">
    <property type="nucleotide sequence ID" value="NZ_LFEH01000080.1"/>
</dbReference>
<feature type="compositionally biased region" description="Pro residues" evidence="11">
    <location>
        <begin position="421"/>
        <end position="433"/>
    </location>
</feature>
<keyword evidence="4 10" id="KW-0645">Protease</keyword>
<feature type="domain" description="Peptidase S8/S53" evidence="14">
    <location>
        <begin position="53"/>
        <end position="304"/>
    </location>
</feature>
<dbReference type="InterPro" id="IPR023827">
    <property type="entry name" value="Peptidase_S8_Asp-AS"/>
</dbReference>
<gene>
    <name evidence="15" type="ORF">ACH49_20565</name>
</gene>
<dbReference type="InterPro" id="IPR050131">
    <property type="entry name" value="Peptidase_S8_subtilisin-like"/>
</dbReference>
<evidence type="ECO:0000256" key="5">
    <source>
        <dbReference type="ARBA" id="ARBA00022692"/>
    </source>
</evidence>
<dbReference type="NCBIfam" id="TIGR03921">
    <property type="entry name" value="T7SS_mycosin"/>
    <property type="match status" value="1"/>
</dbReference>
<evidence type="ECO:0000259" key="14">
    <source>
        <dbReference type="Pfam" id="PF00082"/>
    </source>
</evidence>
<evidence type="ECO:0000256" key="12">
    <source>
        <dbReference type="SAM" id="Phobius"/>
    </source>
</evidence>
<evidence type="ECO:0000256" key="6">
    <source>
        <dbReference type="ARBA" id="ARBA00022801"/>
    </source>
</evidence>
<dbReference type="Pfam" id="PF00082">
    <property type="entry name" value="Peptidase_S8"/>
    <property type="match status" value="1"/>
</dbReference>
<comment type="similarity">
    <text evidence="2 10">Belongs to the peptidase S8 family.</text>
</comment>
<evidence type="ECO:0000313" key="16">
    <source>
        <dbReference type="Proteomes" id="UP000037274"/>
    </source>
</evidence>
<reference evidence="15 16" key="1">
    <citation type="submission" date="2015-06" db="EMBL/GenBank/DDBJ databases">
        <title>Draft genome sequence of Streptomyces leeuwenhoekii C58, which produces the novel lasso peptide, chaxapeptin.</title>
        <authorList>
            <person name="Yi Y."/>
            <person name="Hai D."/>
            <person name="Jaspars M."/>
            <person name="Sheng H."/>
            <person name="Rateb M.E."/>
            <person name="Bull A."/>
            <person name="Goodfellow M."/>
            <person name="Asenjo J.A."/>
            <person name="Ebel R."/>
        </authorList>
    </citation>
    <scope>NUCLEOTIDE SEQUENCE [LARGE SCALE GENOMIC DNA]</scope>
    <source>
        <strain evidence="15 16">C58</strain>
    </source>
</reference>
<feature type="transmembrane region" description="Helical" evidence="12">
    <location>
        <begin position="355"/>
        <end position="377"/>
    </location>
</feature>
<keyword evidence="9 12" id="KW-0472">Membrane</keyword>
<dbReference type="InterPro" id="IPR023834">
    <property type="entry name" value="T7SS_pept_S8A_mycosin"/>
</dbReference>
<keyword evidence="3" id="KW-1003">Cell membrane</keyword>
<keyword evidence="6 10" id="KW-0378">Hydrolase</keyword>
<dbReference type="EMBL" id="LFEH01000080">
    <property type="protein sequence ID" value="KMS77463.1"/>
    <property type="molecule type" value="Genomic_DNA"/>
</dbReference>
<evidence type="ECO:0000256" key="10">
    <source>
        <dbReference type="PROSITE-ProRule" id="PRU01240"/>
    </source>
</evidence>
<comment type="caution">
    <text evidence="15">The sequence shown here is derived from an EMBL/GenBank/DDBJ whole genome shotgun (WGS) entry which is preliminary data.</text>
</comment>
<dbReference type="PROSITE" id="PS51892">
    <property type="entry name" value="SUBTILASE"/>
    <property type="match status" value="1"/>
</dbReference>
<keyword evidence="13" id="KW-0732">Signal</keyword>
<evidence type="ECO:0000313" key="15">
    <source>
        <dbReference type="EMBL" id="KMS77463.1"/>
    </source>
</evidence>
<feature type="active site" description="Charge relay system" evidence="10">
    <location>
        <position position="96"/>
    </location>
</feature>
<dbReference type="PANTHER" id="PTHR43806">
    <property type="entry name" value="PEPTIDASE S8"/>
    <property type="match status" value="1"/>
</dbReference>
<proteinExistence type="inferred from homology"/>
<feature type="compositionally biased region" description="Gly residues" evidence="11">
    <location>
        <begin position="385"/>
        <end position="398"/>
    </location>
</feature>
<accession>A0ABR5HV18</accession>
<sequence>MGFDRVLRTAGCGALAGVLLFAAAPHAIADQVREDQWALEALNAESVWKLSKGSGVTVAVIDDGVNSDHTDLRGNVLEGKDFMDGGSTAPEPSDNHGTAMAAIIAARGHGTNDGVIGLAPEAKILPIREFGTDGPGTDVAIRYAVDNGASVINVSQCFDSTSQEDVDKVSDAVAYALSRDVLVVGGAGNDGDTRKCYPAASPGALGVGAVKNDGFIWEGSNAGSSVMLSAPGAHIVSANGSGNGYSAGSGTSNAAAYTSAAAALLRSKFPDLTAGQIANRLVKTAVLPDAEKGLPLPDERYGYGIIQPLAALQEDIPVGSKYGPLAVPDSLKVNTATPDIGMSDEEQEKADRKALIIWSVIGVVGLAVVGLIVFLIVKRSRRNRGNGGGPGGSGGHPQYGGQSNPYGQPVSMQHNPYQQQPAPPHGQWPPQQQ</sequence>
<comment type="subcellular location">
    <subcellularLocation>
        <location evidence="1">Cell membrane</location>
        <topology evidence="1">Single-pass membrane protein</topology>
    </subcellularLocation>
</comment>
<dbReference type="InterPro" id="IPR036852">
    <property type="entry name" value="Peptidase_S8/S53_dom_sf"/>
</dbReference>
<keyword evidence="5 12" id="KW-0812">Transmembrane</keyword>
<dbReference type="InterPro" id="IPR015500">
    <property type="entry name" value="Peptidase_S8_subtilisin-rel"/>
</dbReference>
<evidence type="ECO:0000256" key="1">
    <source>
        <dbReference type="ARBA" id="ARBA00004162"/>
    </source>
</evidence>
<name>A0ABR5HV18_STRLW</name>
<dbReference type="Gene3D" id="3.40.50.200">
    <property type="entry name" value="Peptidase S8/S53 domain"/>
    <property type="match status" value="1"/>
</dbReference>
<keyword evidence="7 10" id="KW-0720">Serine protease</keyword>
<feature type="region of interest" description="Disordered" evidence="11">
    <location>
        <begin position="383"/>
        <end position="433"/>
    </location>
</feature>